<sequence>MGDGRWANQQLGPQSEAGEGVRPTPPLELGASPRMRLPQHTEMQLCKSIADERTAQLQGREGILSRTSRDRASIPHNFPRRIICGALLFFLREWEGAAISAGGNCLDLFTRSSSSRYVAHPPLPPHSSSAFSTWKPLKTMTSTMLPLHLPLCCGLQGPHDDDVHLFVQ</sequence>
<gene>
    <name evidence="2" type="ORF">EGYM00392_LOCUS44490</name>
</gene>
<reference evidence="2" key="1">
    <citation type="submission" date="2021-01" db="EMBL/GenBank/DDBJ databases">
        <authorList>
            <person name="Corre E."/>
            <person name="Pelletier E."/>
            <person name="Niang G."/>
            <person name="Scheremetjew M."/>
            <person name="Finn R."/>
            <person name="Kale V."/>
            <person name="Holt S."/>
            <person name="Cochrane G."/>
            <person name="Meng A."/>
            <person name="Brown T."/>
            <person name="Cohen L."/>
        </authorList>
    </citation>
    <scope>NUCLEOTIDE SEQUENCE</scope>
    <source>
        <strain evidence="2">NIES-381</strain>
    </source>
</reference>
<organism evidence="2">
    <name type="scientific">Eutreptiella gymnastica</name>
    <dbReference type="NCBI Taxonomy" id="73025"/>
    <lineage>
        <taxon>Eukaryota</taxon>
        <taxon>Discoba</taxon>
        <taxon>Euglenozoa</taxon>
        <taxon>Euglenida</taxon>
        <taxon>Spirocuta</taxon>
        <taxon>Euglenophyceae</taxon>
        <taxon>Eutreptiales</taxon>
        <taxon>Eutreptiaceae</taxon>
        <taxon>Eutreptiella</taxon>
    </lineage>
</organism>
<dbReference type="AlphaFoldDB" id="A0A7S1NNZ9"/>
<name>A0A7S1NNZ9_9EUGL</name>
<proteinExistence type="predicted"/>
<evidence type="ECO:0000313" key="2">
    <source>
        <dbReference type="EMBL" id="CAD9033343.1"/>
    </source>
</evidence>
<evidence type="ECO:0000256" key="1">
    <source>
        <dbReference type="SAM" id="MobiDB-lite"/>
    </source>
</evidence>
<feature type="region of interest" description="Disordered" evidence="1">
    <location>
        <begin position="1"/>
        <end position="36"/>
    </location>
</feature>
<dbReference type="EMBL" id="HBGA01120146">
    <property type="protein sequence ID" value="CAD9033343.1"/>
    <property type="molecule type" value="Transcribed_RNA"/>
</dbReference>
<protein>
    <submittedName>
        <fullName evidence="2">Uncharacterized protein</fullName>
    </submittedName>
</protein>
<accession>A0A7S1NNZ9</accession>